<evidence type="ECO:0000313" key="1">
    <source>
        <dbReference type="EMBL" id="UFZ05376.1"/>
    </source>
</evidence>
<reference evidence="1" key="1">
    <citation type="journal article" date="2024" name="Antonie Van Leeuwenhoek">
        <title>Bradyrhizobium ontarionense sp. nov., a novel bacterial symbiont isolated from Aeschynomene indica (Indian jointvetch), harbours photosynthesis, nitrogen fixation and nitrous oxide (N2O) reductase genes.</title>
        <authorList>
            <person name="Bromfield E.S.P."/>
            <person name="Cloutier S."/>
        </authorList>
    </citation>
    <scope>NUCLEOTIDE SEQUENCE</scope>
    <source>
        <strain evidence="1">A19</strain>
    </source>
</reference>
<dbReference type="RefSeq" id="WP_231323405.1">
    <property type="nucleotide sequence ID" value="NZ_CP088156.1"/>
</dbReference>
<sequence>MADILDFPVPDPSRFSTCRADAISRALLHPHIDRLQQELNRQRQALDELDLLIGSDPPLAALRIESAKVRELISTAESKLGAIL</sequence>
<evidence type="ECO:0008006" key="3">
    <source>
        <dbReference type="Google" id="ProtNLM"/>
    </source>
</evidence>
<protein>
    <recommendedName>
        <fullName evidence="3">DUF465 domain-containing protein</fullName>
    </recommendedName>
</protein>
<dbReference type="EMBL" id="CP088156">
    <property type="protein sequence ID" value="UFZ05376.1"/>
    <property type="molecule type" value="Genomic_DNA"/>
</dbReference>
<gene>
    <name evidence="1" type="ORF">LQG66_03375</name>
</gene>
<proteinExistence type="predicted"/>
<keyword evidence="2" id="KW-1185">Reference proteome</keyword>
<accession>A0ABY3RDM4</accession>
<name>A0ABY3RDM4_9BRAD</name>
<evidence type="ECO:0000313" key="2">
    <source>
        <dbReference type="Proteomes" id="UP001431010"/>
    </source>
</evidence>
<organism evidence="1 2">
    <name type="scientific">Bradyrhizobium ontarionense</name>
    <dbReference type="NCBI Taxonomy" id="2898149"/>
    <lineage>
        <taxon>Bacteria</taxon>
        <taxon>Pseudomonadati</taxon>
        <taxon>Pseudomonadota</taxon>
        <taxon>Alphaproteobacteria</taxon>
        <taxon>Hyphomicrobiales</taxon>
        <taxon>Nitrobacteraceae</taxon>
        <taxon>Bradyrhizobium</taxon>
    </lineage>
</organism>
<dbReference type="Proteomes" id="UP001431010">
    <property type="component" value="Chromosome"/>
</dbReference>